<proteinExistence type="inferred from homology"/>
<keyword evidence="13" id="KW-1185">Reference proteome</keyword>
<dbReference type="RefSeq" id="WP_264434651.1">
    <property type="nucleotide sequence ID" value="NZ_CP081495.1"/>
</dbReference>
<evidence type="ECO:0000313" key="13">
    <source>
        <dbReference type="Proteomes" id="UP001163328"/>
    </source>
</evidence>
<dbReference type="Gene3D" id="3.40.50.300">
    <property type="entry name" value="P-loop containing nucleotide triphosphate hydrolases"/>
    <property type="match status" value="2"/>
</dbReference>
<dbReference type="EMBL" id="CP081495">
    <property type="protein sequence ID" value="UYW02155.1"/>
    <property type="molecule type" value="Genomic_DNA"/>
</dbReference>
<dbReference type="PIRSF" id="PIRSF003128">
    <property type="entry name" value="RecN"/>
    <property type="match status" value="1"/>
</dbReference>
<evidence type="ECO:0000256" key="4">
    <source>
        <dbReference type="ARBA" id="ARBA00022741"/>
    </source>
</evidence>
<dbReference type="InterPro" id="IPR003395">
    <property type="entry name" value="RecF/RecN/SMC_N"/>
</dbReference>
<keyword evidence="5 9" id="KW-0227">DNA damage</keyword>
<sequence length="552" mass="61972">MLNHLYISNFALIESLEMEFSKGMSIITGETGAGKSILLGALGLVLGKRADLSSLKNKDEKCIIEAHFAIKNYNLQAVFEANEIDYDDLTIIRREILPSGKSRAFVNDSPINLSVLQNLSQYLLDIHSQHQTSELAEDSFQLEMIDAVANNHKLLAQYQMLLKQYKKAKKEYNQLTSDKADLIKEYDYNSFLLNELIELDLKSINQEELEKQLEVLANIETLQEHLDKGLAILTEEQYGIVANLKELKASIGKASAITSEYNELLERITSVLIEVDDITHEVEIKTENLVHDPETLFQINQKLQALYALQKKHGVLSVYELTEIQTELENKVISVDEFDAKLAALQTEIEKLTNDLQQIANQLTQKRAEAAPLLISKILEILAQLGMKNARFEYENVIAKDFLPTGRDQIQLLLSANTGTNFGPIKKVASGGEMSRIMLAIKAIMSKYSKLPTIIFDEIDTGVSGEIANKMAEIMYDMSSTMQVFVITHLPQVASKGDYHFKVSKSVVNGTTVSVLNLLNDEERILQIAEMISGDNYSESAINHAKELLRLL</sequence>
<keyword evidence="4" id="KW-0547">Nucleotide-binding</keyword>
<dbReference type="CDD" id="cd03241">
    <property type="entry name" value="ABC_RecN"/>
    <property type="match status" value="1"/>
</dbReference>
<evidence type="ECO:0000256" key="1">
    <source>
        <dbReference type="ARBA" id="ARBA00003618"/>
    </source>
</evidence>
<evidence type="ECO:0000256" key="8">
    <source>
        <dbReference type="ARBA" id="ARBA00033408"/>
    </source>
</evidence>
<protein>
    <recommendedName>
        <fullName evidence="3 9">DNA repair protein RecN</fullName>
    </recommendedName>
    <alternativeName>
        <fullName evidence="8 9">Recombination protein N</fullName>
    </alternativeName>
</protein>
<evidence type="ECO:0000256" key="5">
    <source>
        <dbReference type="ARBA" id="ARBA00022763"/>
    </source>
</evidence>
<feature type="coiled-coil region" evidence="10">
    <location>
        <begin position="151"/>
        <end position="185"/>
    </location>
</feature>
<gene>
    <name evidence="12" type="primary">recN</name>
    <name evidence="12" type="ORF">K5I29_04435</name>
</gene>
<dbReference type="Pfam" id="PF02463">
    <property type="entry name" value="SMC_N"/>
    <property type="match status" value="1"/>
</dbReference>
<dbReference type="SUPFAM" id="SSF52540">
    <property type="entry name" value="P-loop containing nucleoside triphosphate hydrolases"/>
    <property type="match status" value="1"/>
</dbReference>
<feature type="coiled-coil region" evidence="10">
    <location>
        <begin position="335"/>
        <end position="369"/>
    </location>
</feature>
<evidence type="ECO:0000256" key="10">
    <source>
        <dbReference type="SAM" id="Coils"/>
    </source>
</evidence>
<accession>A0ABY6M3R8</accession>
<keyword evidence="6" id="KW-0067">ATP-binding</keyword>
<dbReference type="Proteomes" id="UP001163328">
    <property type="component" value="Chromosome"/>
</dbReference>
<evidence type="ECO:0000256" key="2">
    <source>
        <dbReference type="ARBA" id="ARBA00009441"/>
    </source>
</evidence>
<evidence type="ECO:0000256" key="3">
    <source>
        <dbReference type="ARBA" id="ARBA00021315"/>
    </source>
</evidence>
<name>A0ABY6M3R8_9FLAO</name>
<dbReference type="NCBIfam" id="TIGR00634">
    <property type="entry name" value="recN"/>
    <property type="match status" value="1"/>
</dbReference>
<evidence type="ECO:0000256" key="9">
    <source>
        <dbReference type="PIRNR" id="PIRNR003128"/>
    </source>
</evidence>
<evidence type="ECO:0000256" key="6">
    <source>
        <dbReference type="ARBA" id="ARBA00022840"/>
    </source>
</evidence>
<keyword evidence="10" id="KW-0175">Coiled coil</keyword>
<evidence type="ECO:0000256" key="7">
    <source>
        <dbReference type="ARBA" id="ARBA00023204"/>
    </source>
</evidence>
<dbReference type="InterPro" id="IPR027417">
    <property type="entry name" value="P-loop_NTPase"/>
</dbReference>
<comment type="function">
    <text evidence="1 9">May be involved in recombinational repair of damaged DNA.</text>
</comment>
<feature type="domain" description="RecF/RecN/SMC N-terminal" evidence="11">
    <location>
        <begin position="1"/>
        <end position="505"/>
    </location>
</feature>
<evidence type="ECO:0000313" key="12">
    <source>
        <dbReference type="EMBL" id="UYW02155.1"/>
    </source>
</evidence>
<dbReference type="PANTHER" id="PTHR11059">
    <property type="entry name" value="DNA REPAIR PROTEIN RECN"/>
    <property type="match status" value="1"/>
</dbReference>
<dbReference type="InterPro" id="IPR004604">
    <property type="entry name" value="DNA_recomb/repair_RecN"/>
</dbReference>
<reference evidence="12" key="1">
    <citation type="submission" date="2021-08" db="EMBL/GenBank/DDBJ databases">
        <title>Flavobacterium sp. strain CC-SYL302.</title>
        <authorList>
            <person name="Lin S.-Y."/>
            <person name="Lee T.-H."/>
            <person name="Young C.-C."/>
        </authorList>
    </citation>
    <scope>NUCLEOTIDE SEQUENCE</scope>
    <source>
        <strain evidence="12">CC-SYL302</strain>
    </source>
</reference>
<evidence type="ECO:0000259" key="11">
    <source>
        <dbReference type="Pfam" id="PF02463"/>
    </source>
</evidence>
<organism evidence="12 13">
    <name type="scientific">Flavobacterium agricola</name>
    <dbReference type="NCBI Taxonomy" id="2870839"/>
    <lineage>
        <taxon>Bacteria</taxon>
        <taxon>Pseudomonadati</taxon>
        <taxon>Bacteroidota</taxon>
        <taxon>Flavobacteriia</taxon>
        <taxon>Flavobacteriales</taxon>
        <taxon>Flavobacteriaceae</taxon>
        <taxon>Flavobacterium</taxon>
    </lineage>
</organism>
<comment type="similarity">
    <text evidence="2 9">Belongs to the RecN family.</text>
</comment>
<dbReference type="PANTHER" id="PTHR11059:SF0">
    <property type="entry name" value="DNA REPAIR PROTEIN RECN"/>
    <property type="match status" value="1"/>
</dbReference>
<keyword evidence="7 9" id="KW-0234">DNA repair</keyword>